<evidence type="ECO:0000259" key="6">
    <source>
        <dbReference type="Pfam" id="PF04893"/>
    </source>
</evidence>
<keyword evidence="2 5" id="KW-0812">Transmembrane</keyword>
<evidence type="ECO:0000313" key="7">
    <source>
        <dbReference type="EMBL" id="GHG11095.1"/>
    </source>
</evidence>
<evidence type="ECO:0000256" key="5">
    <source>
        <dbReference type="SAM" id="Phobius"/>
    </source>
</evidence>
<protein>
    <submittedName>
        <fullName evidence="7">YIP1 family protein</fullName>
    </submittedName>
</protein>
<dbReference type="InterPro" id="IPR006977">
    <property type="entry name" value="Yip1_dom"/>
</dbReference>
<name>A0ABQ3KB03_9DEIO</name>
<feature type="transmembrane region" description="Helical" evidence="5">
    <location>
        <begin position="170"/>
        <end position="193"/>
    </location>
</feature>
<feature type="transmembrane region" description="Helical" evidence="5">
    <location>
        <begin position="46"/>
        <end position="67"/>
    </location>
</feature>
<keyword evidence="8" id="KW-1185">Reference proteome</keyword>
<keyword evidence="3 5" id="KW-1133">Transmembrane helix</keyword>
<comment type="caution">
    <text evidence="7">The sequence shown here is derived from an EMBL/GenBank/DDBJ whole genome shotgun (WGS) entry which is preliminary data.</text>
</comment>
<evidence type="ECO:0000256" key="2">
    <source>
        <dbReference type="ARBA" id="ARBA00022692"/>
    </source>
</evidence>
<dbReference type="EMBL" id="BNAL01000047">
    <property type="protein sequence ID" value="GHG11095.1"/>
    <property type="molecule type" value="Genomic_DNA"/>
</dbReference>
<accession>A0ABQ3KB03</accession>
<sequence length="196" mass="21608">MLGSMTLTDHIRRSVDDEMRQSLAVLTRPSVRTFELFERKGGVNEALMYVLLASIVSAVVAAFMAFMPWHADISPWAQFVNRLVGIPIQFGIFTGVVYWVGKQFFGGTGRYAEVAYTFALFFVPLSLLSSALGWIPVLGFFVSLLISLALIYYGYLAVQSSMNIRGGANPAITLLVAALGTTALNFLVFGNWWQGF</sequence>
<evidence type="ECO:0000256" key="4">
    <source>
        <dbReference type="ARBA" id="ARBA00023136"/>
    </source>
</evidence>
<evidence type="ECO:0000256" key="3">
    <source>
        <dbReference type="ARBA" id="ARBA00022989"/>
    </source>
</evidence>
<dbReference type="Pfam" id="PF04893">
    <property type="entry name" value="Yip1"/>
    <property type="match status" value="1"/>
</dbReference>
<evidence type="ECO:0000313" key="8">
    <source>
        <dbReference type="Proteomes" id="UP000632154"/>
    </source>
</evidence>
<organism evidence="7 8">
    <name type="scientific">Deinococcus piscis</name>
    <dbReference type="NCBI Taxonomy" id="394230"/>
    <lineage>
        <taxon>Bacteria</taxon>
        <taxon>Thermotogati</taxon>
        <taxon>Deinococcota</taxon>
        <taxon>Deinococci</taxon>
        <taxon>Deinococcales</taxon>
        <taxon>Deinococcaceae</taxon>
        <taxon>Deinococcus</taxon>
    </lineage>
</organism>
<comment type="subcellular location">
    <subcellularLocation>
        <location evidence="1">Membrane</location>
        <topology evidence="1">Multi-pass membrane protein</topology>
    </subcellularLocation>
</comment>
<gene>
    <name evidence="7" type="ORF">GCM10017783_24360</name>
</gene>
<feature type="transmembrane region" description="Helical" evidence="5">
    <location>
        <begin position="138"/>
        <end position="158"/>
    </location>
</feature>
<keyword evidence="4 5" id="KW-0472">Membrane</keyword>
<dbReference type="Proteomes" id="UP000632154">
    <property type="component" value="Unassembled WGS sequence"/>
</dbReference>
<feature type="transmembrane region" description="Helical" evidence="5">
    <location>
        <begin position="113"/>
        <end position="132"/>
    </location>
</feature>
<reference evidence="8" key="1">
    <citation type="journal article" date="2019" name="Int. J. Syst. Evol. Microbiol.">
        <title>The Global Catalogue of Microorganisms (GCM) 10K type strain sequencing project: providing services to taxonomists for standard genome sequencing and annotation.</title>
        <authorList>
            <consortium name="The Broad Institute Genomics Platform"/>
            <consortium name="The Broad Institute Genome Sequencing Center for Infectious Disease"/>
            <person name="Wu L."/>
            <person name="Ma J."/>
        </authorList>
    </citation>
    <scope>NUCLEOTIDE SEQUENCE [LARGE SCALE GENOMIC DNA]</scope>
    <source>
        <strain evidence="8">CGMCC 1.18439</strain>
    </source>
</reference>
<proteinExistence type="predicted"/>
<feature type="transmembrane region" description="Helical" evidence="5">
    <location>
        <begin position="79"/>
        <end position="101"/>
    </location>
</feature>
<feature type="domain" description="Yip1" evidence="6">
    <location>
        <begin position="24"/>
        <end position="179"/>
    </location>
</feature>
<evidence type="ECO:0000256" key="1">
    <source>
        <dbReference type="ARBA" id="ARBA00004141"/>
    </source>
</evidence>